<sequence length="1007" mass="109030">MIALPTPPHTGPGATQSSALSLLSMLQEDSKPLVFAALKKLLRVVDTLWHEVSDSLPLLEEIAEGDEFPKETRAVACAVASRVFFHLEEYRDSLRLALGAGDAYFNVVSDKSPYVETLVCKAIEIYTKVSDSTTGVSEDVMDDDAEDDDGLKDKVLGIVEKMFERCYSERTWSHALGIALEAKNIDKVKQILEKCGDNLNEKVATLKYGLSACTTVVINRAFRTEALTVIGENFRSLPESHNDFASLVRCEHLLGNSTSVSPMLAGLLKTGGDSSLLALQLCFDLVDTGDQHFVSAVTAGLPKGDDVDAAIKADMEKVTAILEGGFAGELELAFLFKESDSDPLIMANLKKSLEEKGKVASLLHSMSLHANAFLNAGTTNDKFLRENLEYLKKANNWAKFSATANLGCIHQGHVTEAMTLLEPYLPAEGGAVAATGGYAEGGALMALGLIHGKPNCATALRTSTTRYLRDQLRANSANETICHGAALGVGLSGLGCRDATIFNELKEVLYTDSAVAGEAAGIAMGMVQLGNGGGGNQEVTEMLAYAKDTSHEKIIRGLSLGIALMHYQLEERADGIIEQLFRDRDPVLRYGGMWTVALAYVGTGNNAAIKKLLHVAISDVSNEVRMAAITALAFVLFKTPERVPELVKLLLVSFNPHVRYASCMAVGIAMAGSGDADTLAILEPMLEDLTDFVRQGALIATSFVMMQAPENHRSYKKFKAKLTGIVGEKHQSPLTKMGAIMGQGIMDAGGRNVCLNMASRDGFVKPTSVIGIMMFCQHWFWHPCCSMLGLAFQPTVMAGLNHDLNFVKKFTVTCNSKPSAFAYPARLEEKKEEVKKRVTTVSLSTTAKAKAAAAKKKEEEGGDDMEVDEKKKEEEKVKEEEEKKEGEGEGEKKVEKKKKGPEPKSFELANPSRQTKSQVKLCVPKPGRYHPVLTGAKSGIIVLTDSTPDEEDEDVEKVTVPSVEEEEAKMPEPFIWRPDGAGDDIEDDKPKEEESVTEPGAGEGEAN</sequence>
<dbReference type="GO" id="GO:0008540">
    <property type="term" value="C:proteasome regulatory particle, base subcomplex"/>
    <property type="evidence" value="ECO:0007669"/>
    <property type="project" value="UniProtKB-UniRule"/>
</dbReference>
<dbReference type="AlphaFoldDB" id="A0A9W7EAD1"/>
<dbReference type="InterPro" id="IPR016024">
    <property type="entry name" value="ARM-type_fold"/>
</dbReference>
<evidence type="ECO:0000256" key="5">
    <source>
        <dbReference type="SAM" id="MobiDB-lite"/>
    </source>
</evidence>
<protein>
    <recommendedName>
        <fullName evidence="10">26S proteasome non-ATPase regulatory subunit 1 homolog</fullName>
    </recommendedName>
</protein>
<dbReference type="InterPro" id="IPR040623">
    <property type="entry name" value="RPN2_C"/>
</dbReference>
<dbReference type="EMBL" id="BLQM01000160">
    <property type="protein sequence ID" value="GMH70835.1"/>
    <property type="molecule type" value="Genomic_DNA"/>
</dbReference>
<dbReference type="PANTHER" id="PTHR10943:SF2">
    <property type="entry name" value="26S PROTEASOME NON-ATPASE REGULATORY SUBUNIT 1"/>
    <property type="match status" value="1"/>
</dbReference>
<dbReference type="InterPro" id="IPR011989">
    <property type="entry name" value="ARM-like"/>
</dbReference>
<organism evidence="8 9">
    <name type="scientific">Triparma laevis f. inornata</name>
    <dbReference type="NCBI Taxonomy" id="1714386"/>
    <lineage>
        <taxon>Eukaryota</taxon>
        <taxon>Sar</taxon>
        <taxon>Stramenopiles</taxon>
        <taxon>Ochrophyta</taxon>
        <taxon>Bolidophyceae</taxon>
        <taxon>Parmales</taxon>
        <taxon>Triparmaceae</taxon>
        <taxon>Triparma</taxon>
    </lineage>
</organism>
<feature type="domain" description="26S proteasome non-ATPase regulatory subunit 1/RPN2 N-terminal" evidence="7">
    <location>
        <begin position="18"/>
        <end position="337"/>
    </location>
</feature>
<evidence type="ECO:0000256" key="2">
    <source>
        <dbReference type="ARBA" id="ARBA00022737"/>
    </source>
</evidence>
<feature type="region of interest" description="Disordered" evidence="5">
    <location>
        <begin position="944"/>
        <end position="1007"/>
    </location>
</feature>
<evidence type="ECO:0000259" key="6">
    <source>
        <dbReference type="Pfam" id="PF18004"/>
    </source>
</evidence>
<dbReference type="GO" id="GO:0005634">
    <property type="term" value="C:nucleus"/>
    <property type="evidence" value="ECO:0007669"/>
    <property type="project" value="TreeGrafter"/>
</dbReference>
<dbReference type="InterPro" id="IPR016642">
    <property type="entry name" value="26S_Psome_Rpn2"/>
</dbReference>
<dbReference type="GO" id="GO:0043161">
    <property type="term" value="P:proteasome-mediated ubiquitin-dependent protein catabolic process"/>
    <property type="evidence" value="ECO:0007669"/>
    <property type="project" value="TreeGrafter"/>
</dbReference>
<dbReference type="FunFam" id="1.25.10.10:FF:000017">
    <property type="entry name" value="26S proteasome non-ATPase regulatory subunit 1"/>
    <property type="match status" value="1"/>
</dbReference>
<evidence type="ECO:0000313" key="8">
    <source>
        <dbReference type="EMBL" id="GMH70835.1"/>
    </source>
</evidence>
<feature type="region of interest" description="Disordered" evidence="5">
    <location>
        <begin position="853"/>
        <end position="923"/>
    </location>
</feature>
<dbReference type="Pfam" id="PF13646">
    <property type="entry name" value="HEAT_2"/>
    <property type="match status" value="1"/>
</dbReference>
<feature type="compositionally biased region" description="Basic and acidic residues" evidence="5">
    <location>
        <begin position="868"/>
        <end position="905"/>
    </location>
</feature>
<dbReference type="Pfam" id="PF21505">
    <property type="entry name" value="RPN2_N"/>
    <property type="match status" value="1"/>
</dbReference>
<proteinExistence type="inferred from homology"/>
<feature type="domain" description="26S proteasome regulatory subunit RPN2 C-terminal" evidence="6">
    <location>
        <begin position="795"/>
        <end position="953"/>
    </location>
</feature>
<evidence type="ECO:0000256" key="3">
    <source>
        <dbReference type="ARBA" id="ARBA00022942"/>
    </source>
</evidence>
<evidence type="ECO:0000259" key="7">
    <source>
        <dbReference type="Pfam" id="PF21505"/>
    </source>
</evidence>
<keyword evidence="2" id="KW-0677">Repeat</keyword>
<keyword evidence="3 4" id="KW-0647">Proteasome</keyword>
<dbReference type="Gene3D" id="1.25.10.10">
    <property type="entry name" value="Leucine-rich Repeat Variant"/>
    <property type="match status" value="1"/>
</dbReference>
<dbReference type="Pfam" id="PF18004">
    <property type="entry name" value="RPN2_C"/>
    <property type="match status" value="1"/>
</dbReference>
<dbReference type="GO" id="GO:0042176">
    <property type="term" value="P:regulation of protein catabolic process"/>
    <property type="evidence" value="ECO:0007669"/>
    <property type="project" value="UniProtKB-UniRule"/>
</dbReference>
<dbReference type="Proteomes" id="UP001162640">
    <property type="component" value="Unassembled WGS sequence"/>
</dbReference>
<dbReference type="InterPro" id="IPR048570">
    <property type="entry name" value="PSMD1_RPN2_N"/>
</dbReference>
<evidence type="ECO:0000256" key="4">
    <source>
        <dbReference type="PIRNR" id="PIRNR015947"/>
    </source>
</evidence>
<reference evidence="9" key="1">
    <citation type="journal article" date="2023" name="Commun. Biol.">
        <title>Genome analysis of Parmales, the sister group of diatoms, reveals the evolutionary specialization of diatoms from phago-mixotrophs to photoautotrophs.</title>
        <authorList>
            <person name="Ban H."/>
            <person name="Sato S."/>
            <person name="Yoshikawa S."/>
            <person name="Yamada K."/>
            <person name="Nakamura Y."/>
            <person name="Ichinomiya M."/>
            <person name="Sato N."/>
            <person name="Blanc-Mathieu R."/>
            <person name="Endo H."/>
            <person name="Kuwata A."/>
            <person name="Ogata H."/>
        </authorList>
    </citation>
    <scope>NUCLEOTIDE SEQUENCE [LARGE SCALE GENOMIC DNA]</scope>
</reference>
<evidence type="ECO:0008006" key="10">
    <source>
        <dbReference type="Google" id="ProtNLM"/>
    </source>
</evidence>
<evidence type="ECO:0000256" key="1">
    <source>
        <dbReference type="ARBA" id="ARBA00006308"/>
    </source>
</evidence>
<gene>
    <name evidence="8" type="ORF">TL16_g05507</name>
</gene>
<dbReference type="PIRSF" id="PIRSF015947">
    <property type="entry name" value="26S_Psome_Rpn2"/>
    <property type="match status" value="1"/>
</dbReference>
<comment type="similarity">
    <text evidence="1 4">Belongs to the proteasome subunit S1 family.</text>
</comment>
<comment type="caution">
    <text evidence="8">The sequence shown here is derived from an EMBL/GenBank/DDBJ whole genome shotgun (WGS) entry which is preliminary data.</text>
</comment>
<name>A0A9W7EAD1_9STRA</name>
<dbReference type="PANTHER" id="PTHR10943">
    <property type="entry name" value="26S PROTEASOME NON-ATPASE REGULATORY SUBUNIT"/>
    <property type="match status" value="1"/>
</dbReference>
<dbReference type="GO" id="GO:0030234">
    <property type="term" value="F:enzyme regulator activity"/>
    <property type="evidence" value="ECO:0007669"/>
    <property type="project" value="UniProtKB-UniRule"/>
</dbReference>
<accession>A0A9W7EAD1</accession>
<dbReference type="GO" id="GO:0034515">
    <property type="term" value="C:proteasome storage granule"/>
    <property type="evidence" value="ECO:0007669"/>
    <property type="project" value="TreeGrafter"/>
</dbReference>
<dbReference type="SUPFAM" id="SSF48371">
    <property type="entry name" value="ARM repeat"/>
    <property type="match status" value="1"/>
</dbReference>
<evidence type="ECO:0000313" key="9">
    <source>
        <dbReference type="Proteomes" id="UP001162640"/>
    </source>
</evidence>